<feature type="transmembrane region" description="Helical" evidence="5">
    <location>
        <begin position="34"/>
        <end position="57"/>
    </location>
</feature>
<evidence type="ECO:0000256" key="2">
    <source>
        <dbReference type="ARBA" id="ARBA00022692"/>
    </source>
</evidence>
<dbReference type="EMBL" id="SOAZ01000008">
    <property type="protein sequence ID" value="TDT61154.1"/>
    <property type="molecule type" value="Genomic_DNA"/>
</dbReference>
<feature type="transmembrane region" description="Helical" evidence="5">
    <location>
        <begin position="64"/>
        <end position="84"/>
    </location>
</feature>
<keyword evidence="3 5" id="KW-1133">Transmembrane helix</keyword>
<dbReference type="InterPro" id="IPR003810">
    <property type="entry name" value="Mntp/YtaF"/>
</dbReference>
<evidence type="ECO:0000313" key="6">
    <source>
        <dbReference type="EMBL" id="TDT61154.1"/>
    </source>
</evidence>
<dbReference type="Proteomes" id="UP000295325">
    <property type="component" value="Unassembled WGS sequence"/>
</dbReference>
<evidence type="ECO:0000256" key="5">
    <source>
        <dbReference type="SAM" id="Phobius"/>
    </source>
</evidence>
<dbReference type="PANTHER" id="PTHR35529">
    <property type="entry name" value="MANGANESE EFFLUX PUMP MNTP-RELATED"/>
    <property type="match status" value="1"/>
</dbReference>
<feature type="transmembrane region" description="Helical" evidence="5">
    <location>
        <begin position="96"/>
        <end position="114"/>
    </location>
</feature>
<evidence type="ECO:0000256" key="4">
    <source>
        <dbReference type="ARBA" id="ARBA00023136"/>
    </source>
</evidence>
<accession>A0A4R7KR43</accession>
<evidence type="ECO:0000256" key="1">
    <source>
        <dbReference type="ARBA" id="ARBA00022475"/>
    </source>
</evidence>
<feature type="transmembrane region" description="Helical" evidence="5">
    <location>
        <begin position="187"/>
        <end position="208"/>
    </location>
</feature>
<keyword evidence="1" id="KW-1003">Cell membrane</keyword>
<organism evidence="6 7">
    <name type="scientific">Fonticella tunisiensis</name>
    <dbReference type="NCBI Taxonomy" id="1096341"/>
    <lineage>
        <taxon>Bacteria</taxon>
        <taxon>Bacillati</taxon>
        <taxon>Bacillota</taxon>
        <taxon>Clostridia</taxon>
        <taxon>Eubacteriales</taxon>
        <taxon>Clostridiaceae</taxon>
        <taxon>Fonticella</taxon>
    </lineage>
</organism>
<keyword evidence="4 5" id="KW-0472">Membrane</keyword>
<keyword evidence="7" id="KW-1185">Reference proteome</keyword>
<dbReference type="AlphaFoldDB" id="A0A4R7KR43"/>
<feature type="transmembrane region" description="Helical" evidence="5">
    <location>
        <begin position="162"/>
        <end position="181"/>
    </location>
</feature>
<dbReference type="OrthoDB" id="1679205at2"/>
<evidence type="ECO:0000256" key="3">
    <source>
        <dbReference type="ARBA" id="ARBA00022989"/>
    </source>
</evidence>
<protein>
    <submittedName>
        <fullName evidence="6">Putative sporulation protein YtaF</fullName>
    </submittedName>
</protein>
<evidence type="ECO:0000313" key="7">
    <source>
        <dbReference type="Proteomes" id="UP000295325"/>
    </source>
</evidence>
<reference evidence="6 7" key="1">
    <citation type="submission" date="2019-03" db="EMBL/GenBank/DDBJ databases">
        <title>Genomic Encyclopedia of Type Strains, Phase IV (KMG-IV): sequencing the most valuable type-strain genomes for metagenomic binning, comparative biology and taxonomic classification.</title>
        <authorList>
            <person name="Goeker M."/>
        </authorList>
    </citation>
    <scope>NUCLEOTIDE SEQUENCE [LARGE SCALE GENOMIC DNA]</scope>
    <source>
        <strain evidence="6 7">DSM 24455</strain>
    </source>
</reference>
<proteinExistence type="predicted"/>
<name>A0A4R7KR43_9CLOT</name>
<sequence>MVKQNLCQYPNVSFHIAKTYSIIDFKTGVILVDFLNLILVAIAVSIDGFWGGFAFGLRKIKITPISLIIISSWSVLCTLIAMVIGYNLKNIISIKAAKYIGAALLFLLGLFTFISEYKESRNRSNINNGNIKFKIKDLIKVLGDPILADFDKKNDIKPIEGSILGLAVAMDASIAAFTLSLMGFNPFITPFLFGLTHFILIGLGNILARQNLIKTIGEKISILPGMILIILALLRLV</sequence>
<dbReference type="Pfam" id="PF02659">
    <property type="entry name" value="Mntp"/>
    <property type="match status" value="2"/>
</dbReference>
<gene>
    <name evidence="6" type="ORF">EDD71_10852</name>
</gene>
<dbReference type="PANTHER" id="PTHR35529:SF2">
    <property type="entry name" value="SPORULATION PROTEIN YTAF-RELATED"/>
    <property type="match status" value="1"/>
</dbReference>
<keyword evidence="2 5" id="KW-0812">Transmembrane</keyword>
<feature type="transmembrane region" description="Helical" evidence="5">
    <location>
        <begin position="220"/>
        <end position="236"/>
    </location>
</feature>
<comment type="caution">
    <text evidence="6">The sequence shown here is derived from an EMBL/GenBank/DDBJ whole genome shotgun (WGS) entry which is preliminary data.</text>
</comment>